<dbReference type="Proteomes" id="UP000482155">
    <property type="component" value="Unassembled WGS sequence"/>
</dbReference>
<keyword evidence="3" id="KW-0966">Cell projection</keyword>
<keyword evidence="3" id="KW-0282">Flagellum</keyword>
<sequence length="385" mass="41301">MLTRADLANLRPSTVLDAPGPVVAVGKVREELYQRLSQLPVGKPLPAEVLALFDDGTQLVKIADANARMVLPMGTKVGDTFSMALVAKEPRPTFLLVPPEESAPANLSTTARLVDHLLQSAPQEKPLPVRPANPVLPAPELARAPQPEALATALRDSVESSGIFYESHLREWTEGGRSLEDVKQEPQARLPGFNAPASEQQRSEPPTASQLTRLAARLGDANAMAGTLDRVIEQTHAAQAQSSLHQAADVTVIMAATPSLPEIAPEAANMIQQQLAILEHQRIEWRGELVPGQPMEWEISREEPRKNAPSEAEGSWSSRLRLTLPALGEISATIRLTGDRVQVQLDAASDESSQALQEHGAALADALAAAGSPLEFFSVKRHGAS</sequence>
<dbReference type="Pfam" id="PF02120">
    <property type="entry name" value="Flg_hook"/>
    <property type="match status" value="1"/>
</dbReference>
<organism evidence="3 4">
    <name type="scientific">Noviherbaspirillum galbum</name>
    <dbReference type="NCBI Taxonomy" id="2709383"/>
    <lineage>
        <taxon>Bacteria</taxon>
        <taxon>Pseudomonadati</taxon>
        <taxon>Pseudomonadota</taxon>
        <taxon>Betaproteobacteria</taxon>
        <taxon>Burkholderiales</taxon>
        <taxon>Oxalobacteraceae</taxon>
        <taxon>Noviherbaspirillum</taxon>
    </lineage>
</organism>
<gene>
    <name evidence="3" type="ORF">G3574_16565</name>
</gene>
<accession>A0A6B3SWE1</accession>
<evidence type="ECO:0000259" key="2">
    <source>
        <dbReference type="Pfam" id="PF02120"/>
    </source>
</evidence>
<dbReference type="InterPro" id="IPR038610">
    <property type="entry name" value="FliK-like_C_sf"/>
</dbReference>
<dbReference type="Gene3D" id="3.30.750.140">
    <property type="match status" value="1"/>
</dbReference>
<name>A0A6B3SWE1_9BURK</name>
<evidence type="ECO:0000313" key="3">
    <source>
        <dbReference type="EMBL" id="NEX62702.1"/>
    </source>
</evidence>
<keyword evidence="4" id="KW-1185">Reference proteome</keyword>
<feature type="region of interest" description="Disordered" evidence="1">
    <location>
        <begin position="189"/>
        <end position="209"/>
    </location>
</feature>
<keyword evidence="3" id="KW-0969">Cilium</keyword>
<evidence type="ECO:0000256" key="1">
    <source>
        <dbReference type="SAM" id="MobiDB-lite"/>
    </source>
</evidence>
<dbReference type="EMBL" id="JAAIVB010000054">
    <property type="protein sequence ID" value="NEX62702.1"/>
    <property type="molecule type" value="Genomic_DNA"/>
</dbReference>
<feature type="compositionally biased region" description="Polar residues" evidence="1">
    <location>
        <begin position="197"/>
        <end position="209"/>
    </location>
</feature>
<reference evidence="3 4" key="1">
    <citation type="submission" date="2020-02" db="EMBL/GenBank/DDBJ databases">
        <authorList>
            <person name="Kim M.K."/>
        </authorList>
    </citation>
    <scope>NUCLEOTIDE SEQUENCE [LARGE SCALE GENOMIC DNA]</scope>
    <source>
        <strain evidence="3 4">17J57-3</strain>
    </source>
</reference>
<dbReference type="InterPro" id="IPR021136">
    <property type="entry name" value="Flagellar_hook_control-like_C"/>
</dbReference>
<dbReference type="RefSeq" id="WP_163965451.1">
    <property type="nucleotide sequence ID" value="NZ_JAAIVB010000054.1"/>
</dbReference>
<feature type="domain" description="Flagellar hook-length control protein-like C-terminal" evidence="2">
    <location>
        <begin position="309"/>
        <end position="382"/>
    </location>
</feature>
<comment type="caution">
    <text evidence="3">The sequence shown here is derived from an EMBL/GenBank/DDBJ whole genome shotgun (WGS) entry which is preliminary data.</text>
</comment>
<proteinExistence type="predicted"/>
<dbReference type="AlphaFoldDB" id="A0A6B3SWE1"/>
<evidence type="ECO:0000313" key="4">
    <source>
        <dbReference type="Proteomes" id="UP000482155"/>
    </source>
</evidence>
<protein>
    <submittedName>
        <fullName evidence="3">Flagellar hook-length control protein FliK</fullName>
    </submittedName>
</protein>